<sequence length="139" mass="15967">MKKMEFPLTFGLQKAGLPLILMSGKTNNLCFLIDTGATHNTLFDFVYEHFKSEFKLLEGTYRTMGIEGHYKETPIIEATFNFEGRDYTSTFSVLDASEAIKQVQDETGIQIHGVLGVQFLIENKWIIDFEQMRVTNEEK</sequence>
<accession>I9QKE7</accession>
<dbReference type="SUPFAM" id="SSF50630">
    <property type="entry name" value="Acid proteases"/>
    <property type="match status" value="1"/>
</dbReference>
<comment type="caution">
    <text evidence="1">The sequence shown here is derived from an EMBL/GenBank/DDBJ whole genome shotgun (WGS) entry which is preliminary data.</text>
</comment>
<dbReference type="AlphaFoldDB" id="I9QKE7"/>
<keyword evidence="2" id="KW-1185">Reference proteome</keyword>
<organism evidence="1 2">
    <name type="scientific">Bacteroides cellulosilyticus CL02T12C19</name>
    <dbReference type="NCBI Taxonomy" id="997874"/>
    <lineage>
        <taxon>Bacteria</taxon>
        <taxon>Pseudomonadati</taxon>
        <taxon>Bacteroidota</taxon>
        <taxon>Bacteroidia</taxon>
        <taxon>Bacteroidales</taxon>
        <taxon>Bacteroidaceae</taxon>
        <taxon>Bacteroides</taxon>
    </lineage>
</organism>
<dbReference type="InterPro" id="IPR021109">
    <property type="entry name" value="Peptidase_aspartic_dom_sf"/>
</dbReference>
<dbReference type="Gene3D" id="2.40.70.10">
    <property type="entry name" value="Acid Proteases"/>
    <property type="match status" value="1"/>
</dbReference>
<dbReference type="Proteomes" id="UP000003741">
    <property type="component" value="Unassembled WGS sequence"/>
</dbReference>
<protein>
    <recommendedName>
        <fullName evidence="3">Aspartyl protease</fullName>
    </recommendedName>
</protein>
<evidence type="ECO:0000313" key="1">
    <source>
        <dbReference type="EMBL" id="EIY29743.1"/>
    </source>
</evidence>
<dbReference type="PATRIC" id="fig|997874.3.peg.3175"/>
<evidence type="ECO:0008006" key="3">
    <source>
        <dbReference type="Google" id="ProtNLM"/>
    </source>
</evidence>
<dbReference type="HOGENOM" id="CLU_1902531_0_0_10"/>
<proteinExistence type="predicted"/>
<evidence type="ECO:0000313" key="2">
    <source>
        <dbReference type="Proteomes" id="UP000003741"/>
    </source>
</evidence>
<dbReference type="EMBL" id="AGXG01000067">
    <property type="protein sequence ID" value="EIY29743.1"/>
    <property type="molecule type" value="Genomic_DNA"/>
</dbReference>
<reference evidence="1 2" key="1">
    <citation type="submission" date="2012-02" db="EMBL/GenBank/DDBJ databases">
        <title>The Genome Sequence of Bacteroides cellulosilyticus CL02T12C19.</title>
        <authorList>
            <consortium name="The Broad Institute Genome Sequencing Platform"/>
            <person name="Earl A."/>
            <person name="Ward D."/>
            <person name="Feldgarden M."/>
            <person name="Gevers D."/>
            <person name="Zitomersky N.L."/>
            <person name="Coyne M.J."/>
            <person name="Comstock L.E."/>
            <person name="Young S.K."/>
            <person name="Zeng Q."/>
            <person name="Gargeya S."/>
            <person name="Fitzgerald M."/>
            <person name="Haas B."/>
            <person name="Abouelleil A."/>
            <person name="Alvarado L."/>
            <person name="Arachchi H.M."/>
            <person name="Berlin A."/>
            <person name="Chapman S.B."/>
            <person name="Gearin G."/>
            <person name="Goldberg J."/>
            <person name="Griggs A."/>
            <person name="Gujja S."/>
            <person name="Hansen M."/>
            <person name="Heiman D."/>
            <person name="Howarth C."/>
            <person name="Larimer J."/>
            <person name="Lui A."/>
            <person name="MacDonald P.J.P."/>
            <person name="McCowen C."/>
            <person name="Montmayeur A."/>
            <person name="Murphy C."/>
            <person name="Neiman D."/>
            <person name="Pearson M."/>
            <person name="Priest M."/>
            <person name="Roberts A."/>
            <person name="Saif S."/>
            <person name="Shea T."/>
            <person name="Sisk P."/>
            <person name="Stolte C."/>
            <person name="Sykes S."/>
            <person name="Wortman J."/>
            <person name="Nusbaum C."/>
            <person name="Birren B."/>
        </authorList>
    </citation>
    <scope>NUCLEOTIDE SEQUENCE [LARGE SCALE GENOMIC DNA]</scope>
    <source>
        <strain evidence="1 2">CL02T12C19</strain>
    </source>
</reference>
<gene>
    <name evidence="1" type="ORF">HMPREF1062_03088</name>
</gene>
<name>I9QKE7_9BACE</name>